<dbReference type="EMBL" id="REGN01001231">
    <property type="protein sequence ID" value="RNA36131.1"/>
    <property type="molecule type" value="Genomic_DNA"/>
</dbReference>
<dbReference type="AlphaFoldDB" id="A0A3M7SK27"/>
<organism evidence="1 2">
    <name type="scientific">Brachionus plicatilis</name>
    <name type="common">Marine rotifer</name>
    <name type="synonym">Brachionus muelleri</name>
    <dbReference type="NCBI Taxonomy" id="10195"/>
    <lineage>
        <taxon>Eukaryota</taxon>
        <taxon>Metazoa</taxon>
        <taxon>Spiralia</taxon>
        <taxon>Gnathifera</taxon>
        <taxon>Rotifera</taxon>
        <taxon>Eurotatoria</taxon>
        <taxon>Monogononta</taxon>
        <taxon>Pseudotrocha</taxon>
        <taxon>Ploima</taxon>
        <taxon>Brachionidae</taxon>
        <taxon>Brachionus</taxon>
    </lineage>
</organism>
<gene>
    <name evidence="1" type="ORF">BpHYR1_001365</name>
</gene>
<protein>
    <submittedName>
        <fullName evidence="1">Uncharacterized protein</fullName>
    </submittedName>
</protein>
<accession>A0A3M7SK27</accession>
<sequence length="88" mass="10476">MTWFKSAVFDTNLKSEISKSNFNDFKSDRQRNEDHQINLEKNSFKTFFRDNCSQSPNHFQQLGDNFFVKFGSKRECLAEINRITISRD</sequence>
<evidence type="ECO:0000313" key="2">
    <source>
        <dbReference type="Proteomes" id="UP000276133"/>
    </source>
</evidence>
<comment type="caution">
    <text evidence="1">The sequence shown here is derived from an EMBL/GenBank/DDBJ whole genome shotgun (WGS) entry which is preliminary data.</text>
</comment>
<name>A0A3M7SK27_BRAPC</name>
<keyword evidence="2" id="KW-1185">Reference proteome</keyword>
<dbReference type="Proteomes" id="UP000276133">
    <property type="component" value="Unassembled WGS sequence"/>
</dbReference>
<proteinExistence type="predicted"/>
<evidence type="ECO:0000313" key="1">
    <source>
        <dbReference type="EMBL" id="RNA36131.1"/>
    </source>
</evidence>
<reference evidence="1 2" key="1">
    <citation type="journal article" date="2018" name="Sci. Rep.">
        <title>Genomic signatures of local adaptation to the degree of environmental predictability in rotifers.</title>
        <authorList>
            <person name="Franch-Gras L."/>
            <person name="Hahn C."/>
            <person name="Garcia-Roger E.M."/>
            <person name="Carmona M.J."/>
            <person name="Serra M."/>
            <person name="Gomez A."/>
        </authorList>
    </citation>
    <scope>NUCLEOTIDE SEQUENCE [LARGE SCALE GENOMIC DNA]</scope>
    <source>
        <strain evidence="1">HYR1</strain>
    </source>
</reference>